<gene>
    <name evidence="2" type="ORF">PDE001_LOCUS1755</name>
</gene>
<name>A0AAV0T9U8_9STRA</name>
<feature type="compositionally biased region" description="Low complexity" evidence="1">
    <location>
        <begin position="146"/>
        <end position="157"/>
    </location>
</feature>
<evidence type="ECO:0000313" key="2">
    <source>
        <dbReference type="EMBL" id="CAI5717836.1"/>
    </source>
</evidence>
<feature type="compositionally biased region" description="Polar residues" evidence="1">
    <location>
        <begin position="120"/>
        <end position="130"/>
    </location>
</feature>
<evidence type="ECO:0000256" key="1">
    <source>
        <dbReference type="SAM" id="MobiDB-lite"/>
    </source>
</evidence>
<reference evidence="2" key="1">
    <citation type="submission" date="2022-12" db="EMBL/GenBank/DDBJ databases">
        <authorList>
            <person name="Webb A."/>
        </authorList>
    </citation>
    <scope>NUCLEOTIDE SEQUENCE</scope>
    <source>
        <strain evidence="2">Pd1</strain>
    </source>
</reference>
<keyword evidence="3" id="KW-1185">Reference proteome</keyword>
<accession>A0AAV0T9U8</accession>
<feature type="compositionally biased region" description="Basic and acidic residues" evidence="1">
    <location>
        <begin position="9"/>
        <end position="19"/>
    </location>
</feature>
<feature type="region of interest" description="Disordered" evidence="1">
    <location>
        <begin position="1"/>
        <end position="189"/>
    </location>
</feature>
<dbReference type="AlphaFoldDB" id="A0AAV0T9U8"/>
<evidence type="ECO:0000313" key="3">
    <source>
        <dbReference type="Proteomes" id="UP001162029"/>
    </source>
</evidence>
<dbReference type="EMBL" id="CANTFM010000310">
    <property type="protein sequence ID" value="CAI5717836.1"/>
    <property type="molecule type" value="Genomic_DNA"/>
</dbReference>
<sequence>MTPTVSVHEVMDDIGDRRSTGNHGSKKNQKGSITQTTDIHEDDDLWSSKWKSNAKDTNVKSFDTEIQDSEDTQFGKDALESGSGQLKSNTNVKKDFTEDELDEFVSESTNGKGGKDNKKQSGTGYKSSIQTKERFDEDDEEDQIFPKSVSKPKNSVSGEENVKKEMLQVETEEDDEDTKSSKKTAGKVT</sequence>
<proteinExistence type="predicted"/>
<organism evidence="2 3">
    <name type="scientific">Peronospora destructor</name>
    <dbReference type="NCBI Taxonomy" id="86335"/>
    <lineage>
        <taxon>Eukaryota</taxon>
        <taxon>Sar</taxon>
        <taxon>Stramenopiles</taxon>
        <taxon>Oomycota</taxon>
        <taxon>Peronosporomycetes</taxon>
        <taxon>Peronosporales</taxon>
        <taxon>Peronosporaceae</taxon>
        <taxon>Peronospora</taxon>
    </lineage>
</organism>
<feature type="compositionally biased region" description="Polar residues" evidence="1">
    <location>
        <begin position="82"/>
        <end position="91"/>
    </location>
</feature>
<comment type="caution">
    <text evidence="2">The sequence shown here is derived from an EMBL/GenBank/DDBJ whole genome shotgun (WGS) entry which is preliminary data.</text>
</comment>
<dbReference type="Proteomes" id="UP001162029">
    <property type="component" value="Unassembled WGS sequence"/>
</dbReference>
<protein>
    <submittedName>
        <fullName evidence="2">Uncharacterized protein</fullName>
    </submittedName>
</protein>